<evidence type="ECO:0000259" key="1">
    <source>
        <dbReference type="Pfam" id="PF07727"/>
    </source>
</evidence>
<accession>A0A453HZ26</accession>
<evidence type="ECO:0000313" key="3">
    <source>
        <dbReference type="Proteomes" id="UP000015105"/>
    </source>
</evidence>
<dbReference type="PANTHER" id="PTHR11439">
    <property type="entry name" value="GAG-POL-RELATED RETROTRANSPOSON"/>
    <property type="match status" value="1"/>
</dbReference>
<dbReference type="InterPro" id="IPR043502">
    <property type="entry name" value="DNA/RNA_pol_sf"/>
</dbReference>
<keyword evidence="3" id="KW-1185">Reference proteome</keyword>
<dbReference type="EnsemblPlants" id="AET4Gv20369200.1">
    <property type="protein sequence ID" value="AET4Gv20369200.1"/>
    <property type="gene ID" value="AET4Gv20369200"/>
</dbReference>
<organism evidence="2 3">
    <name type="scientific">Aegilops tauschii subsp. strangulata</name>
    <name type="common">Goatgrass</name>
    <dbReference type="NCBI Taxonomy" id="200361"/>
    <lineage>
        <taxon>Eukaryota</taxon>
        <taxon>Viridiplantae</taxon>
        <taxon>Streptophyta</taxon>
        <taxon>Embryophyta</taxon>
        <taxon>Tracheophyta</taxon>
        <taxon>Spermatophyta</taxon>
        <taxon>Magnoliopsida</taxon>
        <taxon>Liliopsida</taxon>
        <taxon>Poales</taxon>
        <taxon>Poaceae</taxon>
        <taxon>BOP clade</taxon>
        <taxon>Pooideae</taxon>
        <taxon>Triticodae</taxon>
        <taxon>Triticeae</taxon>
        <taxon>Triticinae</taxon>
        <taxon>Aegilops</taxon>
    </lineage>
</organism>
<sequence length="344" mass="38227">FASVVTAAGFSPNAHDPALFVHLSARGRTLLLLYVDDMIITGDDSEYIAFVKARLNEQFLMSDLGPLCYFLGIVVSSTSDGFSISQEKYIQDILARAALSDERTPMELNVNLRASDGELLSDPTRYRHLVGSLVYLAVTRPDISYPVHILSQFVSAPTSVHYSHLHVLRYLRGTISHRLFFPRSSSLQLQAYSDATWASDPSDRCSLSAYCAFLGGSLISWKTKKQTAVSRSSAEAELRAMALLTAEVTWLRWLLEDFGVSVTTPTTLLFDSTGAIDIARDPMKHELTKHIGVDASYVRAAMQDHVIALQYVPSELQLADFFTKARTRAHHRFHLSKLSVVDPP</sequence>
<evidence type="ECO:0000313" key="2">
    <source>
        <dbReference type="EnsemblPlants" id="AET4Gv20369200.1"/>
    </source>
</evidence>
<reference evidence="2" key="4">
    <citation type="submission" date="2019-03" db="UniProtKB">
        <authorList>
            <consortium name="EnsemblPlants"/>
        </authorList>
    </citation>
    <scope>IDENTIFICATION</scope>
</reference>
<dbReference type="STRING" id="200361.A0A453HZ26"/>
<proteinExistence type="predicted"/>
<reference evidence="3" key="1">
    <citation type="journal article" date="2014" name="Science">
        <title>Ancient hybridizations among the ancestral genomes of bread wheat.</title>
        <authorList>
            <consortium name="International Wheat Genome Sequencing Consortium,"/>
            <person name="Marcussen T."/>
            <person name="Sandve S.R."/>
            <person name="Heier L."/>
            <person name="Spannagl M."/>
            <person name="Pfeifer M."/>
            <person name="Jakobsen K.S."/>
            <person name="Wulff B.B."/>
            <person name="Steuernagel B."/>
            <person name="Mayer K.F."/>
            <person name="Olsen O.A."/>
        </authorList>
    </citation>
    <scope>NUCLEOTIDE SEQUENCE [LARGE SCALE GENOMIC DNA]</scope>
    <source>
        <strain evidence="3">cv. AL8/78</strain>
    </source>
</reference>
<dbReference type="Proteomes" id="UP000015105">
    <property type="component" value="Chromosome 4D"/>
</dbReference>
<dbReference type="InterPro" id="IPR013103">
    <property type="entry name" value="RVT_2"/>
</dbReference>
<dbReference type="Gramene" id="AET4Gv20369200.1">
    <property type="protein sequence ID" value="AET4Gv20369200.1"/>
    <property type="gene ID" value="AET4Gv20369200"/>
</dbReference>
<dbReference type="CDD" id="cd09272">
    <property type="entry name" value="RNase_HI_RT_Ty1"/>
    <property type="match status" value="1"/>
</dbReference>
<protein>
    <recommendedName>
        <fullName evidence="1">Reverse transcriptase Ty1/copia-type domain-containing protein</fullName>
    </recommendedName>
</protein>
<reference evidence="2" key="5">
    <citation type="journal article" date="2021" name="G3 (Bethesda)">
        <title>Aegilops tauschii genome assembly Aet v5.0 features greater sequence contiguity and improved annotation.</title>
        <authorList>
            <person name="Wang L."/>
            <person name="Zhu T."/>
            <person name="Rodriguez J.C."/>
            <person name="Deal K.R."/>
            <person name="Dubcovsky J."/>
            <person name="McGuire P.E."/>
            <person name="Lux T."/>
            <person name="Spannagl M."/>
            <person name="Mayer K.F.X."/>
            <person name="Baldrich P."/>
            <person name="Meyers B.C."/>
            <person name="Huo N."/>
            <person name="Gu Y.Q."/>
            <person name="Zhou H."/>
            <person name="Devos K.M."/>
            <person name="Bennetzen J.L."/>
            <person name="Unver T."/>
            <person name="Budak H."/>
            <person name="Gulick P.J."/>
            <person name="Galiba G."/>
            <person name="Kalapos B."/>
            <person name="Nelson D.R."/>
            <person name="Li P."/>
            <person name="You F.M."/>
            <person name="Luo M.C."/>
            <person name="Dvorak J."/>
        </authorList>
    </citation>
    <scope>NUCLEOTIDE SEQUENCE [LARGE SCALE GENOMIC DNA]</scope>
    <source>
        <strain evidence="2">cv. AL8/78</strain>
    </source>
</reference>
<dbReference type="PANTHER" id="PTHR11439:SF461">
    <property type="entry name" value="OS10G0432200 PROTEIN"/>
    <property type="match status" value="1"/>
</dbReference>
<name>A0A453HZ26_AEGTS</name>
<feature type="domain" description="Reverse transcriptase Ty1/copia-type" evidence="1">
    <location>
        <begin position="4"/>
        <end position="103"/>
    </location>
</feature>
<dbReference type="Pfam" id="PF07727">
    <property type="entry name" value="RVT_2"/>
    <property type="match status" value="1"/>
</dbReference>
<dbReference type="SUPFAM" id="SSF56672">
    <property type="entry name" value="DNA/RNA polymerases"/>
    <property type="match status" value="1"/>
</dbReference>
<reference evidence="2" key="3">
    <citation type="journal article" date="2017" name="Nature">
        <title>Genome sequence of the progenitor of the wheat D genome Aegilops tauschii.</title>
        <authorList>
            <person name="Luo M.C."/>
            <person name="Gu Y.Q."/>
            <person name="Puiu D."/>
            <person name="Wang H."/>
            <person name="Twardziok S.O."/>
            <person name="Deal K.R."/>
            <person name="Huo N."/>
            <person name="Zhu T."/>
            <person name="Wang L."/>
            <person name="Wang Y."/>
            <person name="McGuire P.E."/>
            <person name="Liu S."/>
            <person name="Long H."/>
            <person name="Ramasamy R.K."/>
            <person name="Rodriguez J.C."/>
            <person name="Van S.L."/>
            <person name="Yuan L."/>
            <person name="Wang Z."/>
            <person name="Xia Z."/>
            <person name="Xiao L."/>
            <person name="Anderson O.D."/>
            <person name="Ouyang S."/>
            <person name="Liang Y."/>
            <person name="Zimin A.V."/>
            <person name="Pertea G."/>
            <person name="Qi P."/>
            <person name="Bennetzen J.L."/>
            <person name="Dai X."/>
            <person name="Dawson M.W."/>
            <person name="Muller H.G."/>
            <person name="Kugler K."/>
            <person name="Rivarola-Duarte L."/>
            <person name="Spannagl M."/>
            <person name="Mayer K.F.X."/>
            <person name="Lu F.H."/>
            <person name="Bevan M.W."/>
            <person name="Leroy P."/>
            <person name="Li P."/>
            <person name="You F.M."/>
            <person name="Sun Q."/>
            <person name="Liu Z."/>
            <person name="Lyons E."/>
            <person name="Wicker T."/>
            <person name="Salzberg S.L."/>
            <person name="Devos K.M."/>
            <person name="Dvorak J."/>
        </authorList>
    </citation>
    <scope>NUCLEOTIDE SEQUENCE [LARGE SCALE GENOMIC DNA]</scope>
    <source>
        <strain evidence="2">cv. AL8/78</strain>
    </source>
</reference>
<reference evidence="3" key="2">
    <citation type="journal article" date="2017" name="Nat. Plants">
        <title>The Aegilops tauschii genome reveals multiple impacts of transposons.</title>
        <authorList>
            <person name="Zhao G."/>
            <person name="Zou C."/>
            <person name="Li K."/>
            <person name="Wang K."/>
            <person name="Li T."/>
            <person name="Gao L."/>
            <person name="Zhang X."/>
            <person name="Wang H."/>
            <person name="Yang Z."/>
            <person name="Liu X."/>
            <person name="Jiang W."/>
            <person name="Mao L."/>
            <person name="Kong X."/>
            <person name="Jiao Y."/>
            <person name="Jia J."/>
        </authorList>
    </citation>
    <scope>NUCLEOTIDE SEQUENCE [LARGE SCALE GENOMIC DNA]</scope>
    <source>
        <strain evidence="3">cv. AL8/78</strain>
    </source>
</reference>
<dbReference type="AlphaFoldDB" id="A0A453HZ26"/>